<dbReference type="AlphaFoldDB" id="A0A0F9RB33"/>
<sequence length="121" mass="12670">MIQMRALTKHIVKGMIQLWYGSIASIPGGWQLCDGTNGSPDLDTRYVMGSGAIRNPGEIGGTNSHDHSFTGASHQHTLPAGSDIAAGADFAAIDGIAQGLGSINSGAHQPKFMSLCYIMKL</sequence>
<name>A0A0F9RB33_9ZZZZ</name>
<organism evidence="1">
    <name type="scientific">marine sediment metagenome</name>
    <dbReference type="NCBI Taxonomy" id="412755"/>
    <lineage>
        <taxon>unclassified sequences</taxon>
        <taxon>metagenomes</taxon>
        <taxon>ecological metagenomes</taxon>
    </lineage>
</organism>
<comment type="caution">
    <text evidence="1">The sequence shown here is derived from an EMBL/GenBank/DDBJ whole genome shotgun (WGS) entry which is preliminary data.</text>
</comment>
<reference evidence="1" key="1">
    <citation type="journal article" date="2015" name="Nature">
        <title>Complex archaea that bridge the gap between prokaryotes and eukaryotes.</title>
        <authorList>
            <person name="Spang A."/>
            <person name="Saw J.H."/>
            <person name="Jorgensen S.L."/>
            <person name="Zaremba-Niedzwiedzka K."/>
            <person name="Martijn J."/>
            <person name="Lind A.E."/>
            <person name="van Eijk R."/>
            <person name="Schleper C."/>
            <person name="Guy L."/>
            <person name="Ettema T.J."/>
        </authorList>
    </citation>
    <scope>NUCLEOTIDE SEQUENCE</scope>
</reference>
<accession>A0A0F9RB33</accession>
<gene>
    <name evidence="1" type="ORF">LCGC14_0994790</name>
</gene>
<evidence type="ECO:0000313" key="1">
    <source>
        <dbReference type="EMBL" id="KKN14573.1"/>
    </source>
</evidence>
<evidence type="ECO:0008006" key="2">
    <source>
        <dbReference type="Google" id="ProtNLM"/>
    </source>
</evidence>
<dbReference type="EMBL" id="LAZR01003803">
    <property type="protein sequence ID" value="KKN14573.1"/>
    <property type="molecule type" value="Genomic_DNA"/>
</dbReference>
<protein>
    <recommendedName>
        <fullName evidence="2">Phage tail collar domain-containing protein</fullName>
    </recommendedName>
</protein>
<dbReference type="SUPFAM" id="SSF88874">
    <property type="entry name" value="Receptor-binding domain of short tail fibre protein gp12"/>
    <property type="match status" value="1"/>
</dbReference>
<proteinExistence type="predicted"/>